<feature type="compositionally biased region" description="Acidic residues" evidence="1">
    <location>
        <begin position="33"/>
        <end position="51"/>
    </location>
</feature>
<gene>
    <name evidence="2" type="ORF">Tco_0874427</name>
</gene>
<reference evidence="2" key="2">
    <citation type="submission" date="2022-01" db="EMBL/GenBank/DDBJ databases">
        <authorList>
            <person name="Yamashiro T."/>
            <person name="Shiraishi A."/>
            <person name="Satake H."/>
            <person name="Nakayama K."/>
        </authorList>
    </citation>
    <scope>NUCLEOTIDE SEQUENCE</scope>
</reference>
<feature type="region of interest" description="Disordered" evidence="1">
    <location>
        <begin position="24"/>
        <end position="74"/>
    </location>
</feature>
<sequence>MRELEGEWIMKKEMRMISKDGTIYEFPVYTSSNDEEEEEDVEEDEEEEEEESEKKRSKEASEMGSNSEPPGYAAIDNDVVSLNYIKSNKNVIGLRKSI</sequence>
<comment type="caution">
    <text evidence="2">The sequence shown here is derived from an EMBL/GenBank/DDBJ whole genome shotgun (WGS) entry which is preliminary data.</text>
</comment>
<keyword evidence="3" id="KW-1185">Reference proteome</keyword>
<evidence type="ECO:0000313" key="3">
    <source>
        <dbReference type="Proteomes" id="UP001151760"/>
    </source>
</evidence>
<reference evidence="2" key="1">
    <citation type="journal article" date="2022" name="Int. J. Mol. Sci.">
        <title>Draft Genome of Tanacetum Coccineum: Genomic Comparison of Closely Related Tanacetum-Family Plants.</title>
        <authorList>
            <person name="Yamashiro T."/>
            <person name="Shiraishi A."/>
            <person name="Nakayama K."/>
            <person name="Satake H."/>
        </authorList>
    </citation>
    <scope>NUCLEOTIDE SEQUENCE</scope>
</reference>
<feature type="compositionally biased region" description="Basic and acidic residues" evidence="1">
    <location>
        <begin position="52"/>
        <end position="61"/>
    </location>
</feature>
<dbReference type="Proteomes" id="UP001151760">
    <property type="component" value="Unassembled WGS sequence"/>
</dbReference>
<accession>A0ABQ5BPP0</accession>
<evidence type="ECO:0000313" key="2">
    <source>
        <dbReference type="EMBL" id="GJT15721.1"/>
    </source>
</evidence>
<evidence type="ECO:0000256" key="1">
    <source>
        <dbReference type="SAM" id="MobiDB-lite"/>
    </source>
</evidence>
<proteinExistence type="predicted"/>
<protein>
    <submittedName>
        <fullName evidence="2">Uncharacterized protein</fullName>
    </submittedName>
</protein>
<dbReference type="EMBL" id="BQNB010013418">
    <property type="protein sequence ID" value="GJT15721.1"/>
    <property type="molecule type" value="Genomic_DNA"/>
</dbReference>
<organism evidence="2 3">
    <name type="scientific">Tanacetum coccineum</name>
    <dbReference type="NCBI Taxonomy" id="301880"/>
    <lineage>
        <taxon>Eukaryota</taxon>
        <taxon>Viridiplantae</taxon>
        <taxon>Streptophyta</taxon>
        <taxon>Embryophyta</taxon>
        <taxon>Tracheophyta</taxon>
        <taxon>Spermatophyta</taxon>
        <taxon>Magnoliopsida</taxon>
        <taxon>eudicotyledons</taxon>
        <taxon>Gunneridae</taxon>
        <taxon>Pentapetalae</taxon>
        <taxon>asterids</taxon>
        <taxon>campanulids</taxon>
        <taxon>Asterales</taxon>
        <taxon>Asteraceae</taxon>
        <taxon>Asteroideae</taxon>
        <taxon>Anthemideae</taxon>
        <taxon>Anthemidinae</taxon>
        <taxon>Tanacetum</taxon>
    </lineage>
</organism>
<name>A0ABQ5BPP0_9ASTR</name>